<dbReference type="GO" id="GO:0000160">
    <property type="term" value="P:phosphorelay signal transduction system"/>
    <property type="evidence" value="ECO:0007669"/>
    <property type="project" value="InterPro"/>
</dbReference>
<evidence type="ECO:0000313" key="7">
    <source>
        <dbReference type="Proteomes" id="UP000653797"/>
    </source>
</evidence>
<evidence type="ECO:0000259" key="4">
    <source>
        <dbReference type="PROSITE" id="PS50043"/>
    </source>
</evidence>
<dbReference type="SMART" id="SM00421">
    <property type="entry name" value="HTH_LUXR"/>
    <property type="match status" value="1"/>
</dbReference>
<keyword evidence="2" id="KW-0238">DNA-binding</keyword>
<proteinExistence type="predicted"/>
<dbReference type="CDD" id="cd06170">
    <property type="entry name" value="LuxR_C_like"/>
    <property type="match status" value="1"/>
</dbReference>
<organism evidence="6 7">
    <name type="scientific">Spirosoma validum</name>
    <dbReference type="NCBI Taxonomy" id="2771355"/>
    <lineage>
        <taxon>Bacteria</taxon>
        <taxon>Pseudomonadati</taxon>
        <taxon>Bacteroidota</taxon>
        <taxon>Cytophagia</taxon>
        <taxon>Cytophagales</taxon>
        <taxon>Cytophagaceae</taxon>
        <taxon>Spirosoma</taxon>
    </lineage>
</organism>
<dbReference type="InterPro" id="IPR011006">
    <property type="entry name" value="CheY-like_superfamily"/>
</dbReference>
<dbReference type="InterPro" id="IPR058245">
    <property type="entry name" value="NreC/VraR/RcsB-like_REC"/>
</dbReference>
<dbReference type="SUPFAM" id="SSF46894">
    <property type="entry name" value="C-terminal effector domain of the bipartite response regulators"/>
    <property type="match status" value="1"/>
</dbReference>
<keyword evidence="7" id="KW-1185">Reference proteome</keyword>
<dbReference type="InterPro" id="IPR039420">
    <property type="entry name" value="WalR-like"/>
</dbReference>
<dbReference type="GO" id="GO:0003677">
    <property type="term" value="F:DNA binding"/>
    <property type="evidence" value="ECO:0007669"/>
    <property type="project" value="UniProtKB-KW"/>
</dbReference>
<dbReference type="SUPFAM" id="SSF52172">
    <property type="entry name" value="CheY-like"/>
    <property type="match status" value="1"/>
</dbReference>
<evidence type="ECO:0000256" key="2">
    <source>
        <dbReference type="ARBA" id="ARBA00023125"/>
    </source>
</evidence>
<dbReference type="Pfam" id="PF00196">
    <property type="entry name" value="GerE"/>
    <property type="match status" value="1"/>
</dbReference>
<evidence type="ECO:0000256" key="1">
    <source>
        <dbReference type="ARBA" id="ARBA00022553"/>
    </source>
</evidence>
<gene>
    <name evidence="6" type="ORF">IC230_08630</name>
</gene>
<evidence type="ECO:0000259" key="5">
    <source>
        <dbReference type="PROSITE" id="PS50110"/>
    </source>
</evidence>
<protein>
    <submittedName>
        <fullName evidence="6">Response regulator transcription factor</fullName>
    </submittedName>
</protein>
<dbReference type="EMBL" id="JACXAA010000002">
    <property type="protein sequence ID" value="MBD2752951.1"/>
    <property type="molecule type" value="Genomic_DNA"/>
</dbReference>
<feature type="modified residue" description="4-aspartylphosphate" evidence="3">
    <location>
        <position position="60"/>
    </location>
</feature>
<dbReference type="PANTHER" id="PTHR43214">
    <property type="entry name" value="TWO-COMPONENT RESPONSE REGULATOR"/>
    <property type="match status" value="1"/>
</dbReference>
<keyword evidence="1 3" id="KW-0597">Phosphoprotein</keyword>
<dbReference type="Pfam" id="PF00072">
    <property type="entry name" value="Response_reg"/>
    <property type="match status" value="1"/>
</dbReference>
<name>A0A927GCX2_9BACT</name>
<feature type="domain" description="Response regulatory" evidence="5">
    <location>
        <begin position="9"/>
        <end position="126"/>
    </location>
</feature>
<dbReference type="InterPro" id="IPR016032">
    <property type="entry name" value="Sig_transdc_resp-reg_C-effctor"/>
</dbReference>
<dbReference type="AlphaFoldDB" id="A0A927GCX2"/>
<dbReference type="PROSITE" id="PS50110">
    <property type="entry name" value="RESPONSE_REGULATORY"/>
    <property type="match status" value="1"/>
</dbReference>
<comment type="caution">
    <text evidence="6">The sequence shown here is derived from an EMBL/GenBank/DDBJ whole genome shotgun (WGS) entry which is preliminary data.</text>
</comment>
<dbReference type="Proteomes" id="UP000653797">
    <property type="component" value="Unassembled WGS sequence"/>
</dbReference>
<dbReference type="SMART" id="SM00448">
    <property type="entry name" value="REC"/>
    <property type="match status" value="1"/>
</dbReference>
<dbReference type="GO" id="GO:0006355">
    <property type="term" value="P:regulation of DNA-templated transcription"/>
    <property type="evidence" value="ECO:0007669"/>
    <property type="project" value="InterPro"/>
</dbReference>
<evidence type="ECO:0000256" key="3">
    <source>
        <dbReference type="PROSITE-ProRule" id="PRU00169"/>
    </source>
</evidence>
<dbReference type="CDD" id="cd17535">
    <property type="entry name" value="REC_NarL-like"/>
    <property type="match status" value="1"/>
</dbReference>
<dbReference type="InterPro" id="IPR001789">
    <property type="entry name" value="Sig_transdc_resp-reg_receiver"/>
</dbReference>
<evidence type="ECO:0000313" key="6">
    <source>
        <dbReference type="EMBL" id="MBD2752951.1"/>
    </source>
</evidence>
<dbReference type="PANTHER" id="PTHR43214:SF43">
    <property type="entry name" value="TWO-COMPONENT RESPONSE REGULATOR"/>
    <property type="match status" value="1"/>
</dbReference>
<dbReference type="RefSeq" id="WP_191038561.1">
    <property type="nucleotide sequence ID" value="NZ_JACXAA010000002.1"/>
</dbReference>
<sequence length="213" mass="24196">MSFMDKSVRILVADKQPIVIHALTDLLEEDSKVTIVGKTFVPNEVPELVTISSPHILITDLWFDDQLSGMASIETLRVRYPGLKVILFTAENSPDIVRQAHRTRLEGFVLKTDKLEEIKIAIQQVVNGHFYYSPRLISSLFTSTQSAGPSLDQLTPKEQSVLRQYARGMMPKEFASDLNIKPSTAETHLRNIKQTLGFRNTVELLRWAWQQGF</sequence>
<dbReference type="PRINTS" id="PR00038">
    <property type="entry name" value="HTHLUXR"/>
</dbReference>
<dbReference type="PROSITE" id="PS50043">
    <property type="entry name" value="HTH_LUXR_2"/>
    <property type="match status" value="1"/>
</dbReference>
<reference evidence="6" key="1">
    <citation type="submission" date="2020-09" db="EMBL/GenBank/DDBJ databases">
        <authorList>
            <person name="Kim M.K."/>
        </authorList>
    </citation>
    <scope>NUCLEOTIDE SEQUENCE</scope>
    <source>
        <strain evidence="6">BT704</strain>
    </source>
</reference>
<dbReference type="Gene3D" id="3.40.50.2300">
    <property type="match status" value="1"/>
</dbReference>
<accession>A0A927GCX2</accession>
<feature type="domain" description="HTH luxR-type" evidence="4">
    <location>
        <begin position="147"/>
        <end position="212"/>
    </location>
</feature>
<dbReference type="InterPro" id="IPR000792">
    <property type="entry name" value="Tscrpt_reg_LuxR_C"/>
</dbReference>